<keyword evidence="4" id="KW-1185">Reference proteome</keyword>
<gene>
    <name evidence="3" type="primary">envC</name>
    <name evidence="3" type="ORF">BN59_01045</name>
</gene>
<dbReference type="Gene3D" id="6.10.250.3150">
    <property type="match status" value="1"/>
</dbReference>
<evidence type="ECO:0000313" key="3">
    <source>
        <dbReference type="EMBL" id="CDZ76770.1"/>
    </source>
</evidence>
<dbReference type="Proteomes" id="UP000044071">
    <property type="component" value="Unassembled WGS sequence"/>
</dbReference>
<evidence type="ECO:0000313" key="4">
    <source>
        <dbReference type="Proteomes" id="UP000044071"/>
    </source>
</evidence>
<name>A0A078KQT3_9GAMM</name>
<organism evidence="3 4">
    <name type="scientific">Legionella massiliensis</name>
    <dbReference type="NCBI Taxonomy" id="1034943"/>
    <lineage>
        <taxon>Bacteria</taxon>
        <taxon>Pseudomonadati</taxon>
        <taxon>Pseudomonadota</taxon>
        <taxon>Gammaproteobacteria</taxon>
        <taxon>Legionellales</taxon>
        <taxon>Legionellaceae</taxon>
        <taxon>Legionella</taxon>
    </lineage>
</organism>
<evidence type="ECO:0000259" key="2">
    <source>
        <dbReference type="Pfam" id="PF01551"/>
    </source>
</evidence>
<sequence>MILRINELFNRPGNFGWGKAKRLMNKLLFIVFFASSLVWAENSSLVQTKSKLKALDTQIHKLRQTLASANDKRGLLNQELAGTEKQIGEGVHQLRIIQQDMNSKQQKISNLQQRVNELNKQLVAQQQLLAEHIRTRYKMGEYQPLKWLLNQDEPYTISRLLTFHQYLVQSRQKIIDQIDATTRNLTLSQDTLKEELHDQQQLQQQLNKHQQELERNKHYHTAVIESLNNEIQTKQLTLSDYERDKKNLSNLLKSLAVQSIIQTRQPFTQMRKKLPRPVQTERQSIQKMNQGLTFFAGEGTPVTAVYPGKVVFSDWLKGYGLLLILDHGQGFMTLYAHNQSLFKQKGATVMQGEQIAAVGHSGGIKQNGLYFEVRHRGKAVPPLDWLS</sequence>
<dbReference type="InterPro" id="IPR011055">
    <property type="entry name" value="Dup_hybrid_motif"/>
</dbReference>
<dbReference type="eggNOG" id="COG4942">
    <property type="taxonomic scope" value="Bacteria"/>
</dbReference>
<proteinExistence type="predicted"/>
<dbReference type="AlphaFoldDB" id="A0A078KQT3"/>
<dbReference type="SUPFAM" id="SSF51261">
    <property type="entry name" value="Duplicated hybrid motif"/>
    <property type="match status" value="1"/>
</dbReference>
<protein>
    <submittedName>
        <fullName evidence="3">Septal ring factor</fullName>
    </submittedName>
</protein>
<dbReference type="PANTHER" id="PTHR21666:SF270">
    <property type="entry name" value="MUREIN HYDROLASE ACTIVATOR ENVC"/>
    <property type="match status" value="1"/>
</dbReference>
<reference evidence="3 4" key="1">
    <citation type="submission" date="2014-06" db="EMBL/GenBank/DDBJ databases">
        <authorList>
            <person name="Urmite Genomes Urmite Genomes"/>
        </authorList>
    </citation>
    <scope>NUCLEOTIDE SEQUENCE [LARGE SCALE GENOMIC DNA]</scope>
</reference>
<dbReference type="STRING" id="1034943.BN59_01045"/>
<evidence type="ECO:0000256" key="1">
    <source>
        <dbReference type="SAM" id="Coils"/>
    </source>
</evidence>
<dbReference type="Pfam" id="PF01551">
    <property type="entry name" value="Peptidase_M23"/>
    <property type="match status" value="1"/>
</dbReference>
<dbReference type="InterPro" id="IPR050570">
    <property type="entry name" value="Cell_wall_metabolism_enzyme"/>
</dbReference>
<dbReference type="InterPro" id="IPR016047">
    <property type="entry name" value="M23ase_b-sheet_dom"/>
</dbReference>
<feature type="coiled-coil region" evidence="1">
    <location>
        <begin position="45"/>
        <end position="135"/>
    </location>
</feature>
<dbReference type="Gene3D" id="2.70.70.10">
    <property type="entry name" value="Glucose Permease (Domain IIA)"/>
    <property type="match status" value="1"/>
</dbReference>
<dbReference type="GO" id="GO:0004222">
    <property type="term" value="F:metalloendopeptidase activity"/>
    <property type="evidence" value="ECO:0007669"/>
    <property type="project" value="TreeGrafter"/>
</dbReference>
<dbReference type="PANTHER" id="PTHR21666">
    <property type="entry name" value="PEPTIDASE-RELATED"/>
    <property type="match status" value="1"/>
</dbReference>
<accession>A0A078KQT3</accession>
<dbReference type="EMBL" id="CCSB01000001">
    <property type="protein sequence ID" value="CDZ76770.1"/>
    <property type="molecule type" value="Genomic_DNA"/>
</dbReference>
<dbReference type="CDD" id="cd12797">
    <property type="entry name" value="M23_peptidase"/>
    <property type="match status" value="1"/>
</dbReference>
<feature type="domain" description="M23ase beta-sheet core" evidence="2">
    <location>
        <begin position="288"/>
        <end position="382"/>
    </location>
</feature>
<keyword evidence="1" id="KW-0175">Coiled coil</keyword>
<feature type="coiled-coil region" evidence="1">
    <location>
        <begin position="192"/>
        <end position="258"/>
    </location>
</feature>